<evidence type="ECO:0000313" key="1">
    <source>
        <dbReference type="EMBL" id="GII24366.1"/>
    </source>
</evidence>
<protein>
    <submittedName>
        <fullName evidence="1">Uncharacterized protein</fullName>
    </submittedName>
</protein>
<sequence length="1531" mass="165763">MILTFPQALTTATLDHALRPLLSGRRPPDRRPVNLHLDLAAVECAEFGSLAQLLLVAERAARGGTRLGVDLPVAAPRAGTPGEDAGAGWRRGRCLQMLDATGFTSAIRMPHLPQASVEVRGPAEGTGFDADHPTTAGGDRYLPFRWIPPGTGEPLLQSEALGAVQAGLRDIGLSQRDARLLVDVAVHELVENTAIYAADGLTGPPLHALVGAHLPGPDGPTDPDGTPAHLHDLTRWVTASGSTMIRLVVGDSGAGLVSRLSPHLPRTTAGEVAGRPWAAPGGLGDGTILWAFDRWSTSDPKGTDPRLGTRGLWRVLRLVRTYGGAVLIRSADAFSGYVYGPGDVTEPVRQSGLVPAAGTLVDVTVLPQATRFDPVAVAPRAAGTRLDFRWVPVKADDAKAFDAAYDLAREHDVIVTVDGGMGRSVPHERLVEILRAAARLAAPTVVGVVVTGVNPVRLEAAVDALHHQPAAEAGDQLRGGPFLLIDDTGHSHWCGGAPEVRGLLDELLARERLPVSRSPDAAAMRQLLRDQDRLVEPDGDWVRLSVRPADVIGQLQRMAHEALREAMDRGGPGILRGAYRTPTLRLTDRWFEVDVLVESTIGTATAAFLLMQKLAADVPEALHPDTHIVQVGPVALNLSQTFVESAGLRGSVYVMADQFDAPQGVDRIRAHTQVVLCADILLTENEVRRALAEVLSWGAIPRAIIVPIDARPTDGPIEVYGKVVPVVRLVRAEIQEPRVPADQIVDIDPLLRSPAPDSRAERGRPHIWKPDEFLAGCAEQSRVIGLGHIERSAHGHFTVYLDAGRVIDSDSPLSKQVAEKMTSTVLQWLDETGRATGDRQIVVCYPGGADDYAARFARLIARRLTRSLRARRPVPTLAVPRSVAGSRWAFPDALDPLPPGCDVVLADWGCLNAATMTQLIRLAAEAGAARILGVVLLSQLHDHEERALTMIRSVDGSAADAVPTRVRFLTALEISAVPRGNCPLCRLAAQLSGEADDGLLSPQVAQHARQLARQLTPVTREEAVSRQADAFGVPVRSDEAVEYIRLRGHLVAALRSTSRSQRLADLMAGLAGEPGSPAAHAAVRLLAAERQWLKLPPLRFTGCRSHVAQLACGVARDQAAPERLRLQALVVLATAAPESLVAYLPELWSASLHSSTLLLHIVYQLHHVVRRPPGEIPVSLPDLRAQIVRCREASGPRSATEQQAEEMRWLLTRILFAVDRASVEQETLDAQQAWARLREHYIDMLRHHPDAEAAMIRLLLQMEEPLTRDSGPDEWAVMWRSWLSIEAFLQVHVLPFLPPLSGPLLGTFAEEHFGPAERVWLLADEAARKLTELASALQELHALDLPPQELDMAWSNVAGQLDELRRNVLSVDGDAFRPATLAAFISACPAPLHKTLVRCRDEAHGLELPVDITIEPEHGDEVEVFCHEELLGNAVMQLIDNVVTHRDPDCADRRVDLHILVRPGPDHVTVVCRNTGTRAAARPGKGIASVQRKLRDFDGGLETVDPAEGWSFEAHLRLSRWTTAGGNGARR</sequence>
<dbReference type="RefSeq" id="WP_168116668.1">
    <property type="nucleotide sequence ID" value="NZ_BOON01000035.1"/>
</dbReference>
<reference evidence="1" key="1">
    <citation type="submission" date="2021-01" db="EMBL/GenBank/DDBJ databases">
        <title>Whole genome shotgun sequence of Planosporangium mesophilum NBRC 109066.</title>
        <authorList>
            <person name="Komaki H."/>
            <person name="Tamura T."/>
        </authorList>
    </citation>
    <scope>NUCLEOTIDE SEQUENCE</scope>
    <source>
        <strain evidence="1">NBRC 109066</strain>
    </source>
</reference>
<dbReference type="Gene3D" id="3.40.50.2020">
    <property type="match status" value="1"/>
</dbReference>
<dbReference type="Proteomes" id="UP000599074">
    <property type="component" value="Unassembled WGS sequence"/>
</dbReference>
<dbReference type="EMBL" id="BOON01000035">
    <property type="protein sequence ID" value="GII24366.1"/>
    <property type="molecule type" value="Genomic_DNA"/>
</dbReference>
<accession>A0A8J3X204</accession>
<evidence type="ECO:0000313" key="2">
    <source>
        <dbReference type="Proteomes" id="UP000599074"/>
    </source>
</evidence>
<comment type="caution">
    <text evidence="1">The sequence shown here is derived from an EMBL/GenBank/DDBJ whole genome shotgun (WGS) entry which is preliminary data.</text>
</comment>
<gene>
    <name evidence="1" type="ORF">Pme01_39630</name>
</gene>
<name>A0A8J3X204_9ACTN</name>
<proteinExistence type="predicted"/>
<keyword evidence="2" id="KW-1185">Reference proteome</keyword>
<organism evidence="1 2">
    <name type="scientific">Planosporangium mesophilum</name>
    <dbReference type="NCBI Taxonomy" id="689768"/>
    <lineage>
        <taxon>Bacteria</taxon>
        <taxon>Bacillati</taxon>
        <taxon>Actinomycetota</taxon>
        <taxon>Actinomycetes</taxon>
        <taxon>Micromonosporales</taxon>
        <taxon>Micromonosporaceae</taxon>
        <taxon>Planosporangium</taxon>
    </lineage>
</organism>
<dbReference type="InterPro" id="IPR029057">
    <property type="entry name" value="PRTase-like"/>
</dbReference>